<sequence length="114" mass="13083">YYPYHYAPFLSDVRNISGLTLTFDLAKPFMPFEQLLGVLPSASKDLLPQCYQVTNTLHVHNTSVFLRNSPSFHLMTSPSSPIVEYYPQDFKTDLNGKQQEWEAVVLIPFIDEVL</sequence>
<dbReference type="Proteomes" id="UP001529510">
    <property type="component" value="Unassembled WGS sequence"/>
</dbReference>
<proteinExistence type="predicted"/>
<evidence type="ECO:0000313" key="3">
    <source>
        <dbReference type="Proteomes" id="UP001529510"/>
    </source>
</evidence>
<evidence type="ECO:0000313" key="2">
    <source>
        <dbReference type="EMBL" id="KAL0200377.1"/>
    </source>
</evidence>
<protein>
    <recommendedName>
        <fullName evidence="1">Xrn1 helical domain-containing protein</fullName>
    </recommendedName>
</protein>
<evidence type="ECO:0000259" key="1">
    <source>
        <dbReference type="Pfam" id="PF17846"/>
    </source>
</evidence>
<gene>
    <name evidence="2" type="ORF">M9458_003564</name>
</gene>
<dbReference type="InterPro" id="IPR041412">
    <property type="entry name" value="Xrn1_helical"/>
</dbReference>
<dbReference type="AlphaFoldDB" id="A0ABD0RPD1"/>
<dbReference type="EMBL" id="JAMKFB020000002">
    <property type="protein sequence ID" value="KAL0200377.1"/>
    <property type="molecule type" value="Genomic_DNA"/>
</dbReference>
<reference evidence="2 3" key="1">
    <citation type="submission" date="2024-05" db="EMBL/GenBank/DDBJ databases">
        <title>Genome sequencing and assembly of Indian major carp, Cirrhinus mrigala (Hamilton, 1822).</title>
        <authorList>
            <person name="Mohindra V."/>
            <person name="Chowdhury L.M."/>
            <person name="Lal K."/>
            <person name="Jena J.K."/>
        </authorList>
    </citation>
    <scope>NUCLEOTIDE SEQUENCE [LARGE SCALE GENOMIC DNA]</scope>
    <source>
        <strain evidence="2">CM1030</strain>
        <tissue evidence="2">Blood</tissue>
    </source>
</reference>
<comment type="caution">
    <text evidence="2">The sequence shown here is derived from an EMBL/GenBank/DDBJ whole genome shotgun (WGS) entry which is preliminary data.</text>
</comment>
<dbReference type="Pfam" id="PF17846">
    <property type="entry name" value="XRN_M"/>
    <property type="match status" value="1"/>
</dbReference>
<dbReference type="PANTHER" id="PTHR12341">
    <property type="entry name" value="5'-&gt;3' EXORIBONUCLEASE"/>
    <property type="match status" value="1"/>
</dbReference>
<organism evidence="2 3">
    <name type="scientific">Cirrhinus mrigala</name>
    <name type="common">Mrigala</name>
    <dbReference type="NCBI Taxonomy" id="683832"/>
    <lineage>
        <taxon>Eukaryota</taxon>
        <taxon>Metazoa</taxon>
        <taxon>Chordata</taxon>
        <taxon>Craniata</taxon>
        <taxon>Vertebrata</taxon>
        <taxon>Euteleostomi</taxon>
        <taxon>Actinopterygii</taxon>
        <taxon>Neopterygii</taxon>
        <taxon>Teleostei</taxon>
        <taxon>Ostariophysi</taxon>
        <taxon>Cypriniformes</taxon>
        <taxon>Cyprinidae</taxon>
        <taxon>Labeoninae</taxon>
        <taxon>Labeonini</taxon>
        <taxon>Cirrhinus</taxon>
    </lineage>
</organism>
<accession>A0ABD0RPD1</accession>
<name>A0ABD0RPD1_CIRMR</name>
<dbReference type="PANTHER" id="PTHR12341:SF7">
    <property type="entry name" value="5'-3' EXORIBONUCLEASE 1"/>
    <property type="match status" value="1"/>
</dbReference>
<feature type="domain" description="Xrn1 helical" evidence="1">
    <location>
        <begin position="1"/>
        <end position="112"/>
    </location>
</feature>
<feature type="non-terminal residue" evidence="2">
    <location>
        <position position="1"/>
    </location>
</feature>
<keyword evidence="3" id="KW-1185">Reference proteome</keyword>
<dbReference type="InterPro" id="IPR027073">
    <property type="entry name" value="5_3_exoribonuclease"/>
</dbReference>
<dbReference type="Gene3D" id="1.25.40.1050">
    <property type="match status" value="1"/>
</dbReference>